<protein>
    <recommendedName>
        <fullName evidence="6">Glucose-6-phosphate 1-dehydrogenase</fullName>
        <shortName evidence="6">G6PD</shortName>
        <ecNumber evidence="6">1.1.1.49</ecNumber>
    </recommendedName>
</protein>
<evidence type="ECO:0000256" key="1">
    <source>
        <dbReference type="ARBA" id="ARBA00004937"/>
    </source>
</evidence>
<accession>A0A1G1YGJ5</accession>
<dbReference type="Pfam" id="PF00479">
    <property type="entry name" value="G6PD_N"/>
    <property type="match status" value="1"/>
</dbReference>
<feature type="domain" description="Glucose-6-phosphate dehydrogenase NAD-binding" evidence="8">
    <location>
        <begin position="16"/>
        <end position="226"/>
    </location>
</feature>
<gene>
    <name evidence="6" type="primary">zwf</name>
    <name evidence="10" type="ORF">A3J59_04490</name>
</gene>
<feature type="binding site" evidence="6">
    <location>
        <position position="255"/>
    </location>
    <ligand>
        <name>substrate</name>
    </ligand>
</feature>
<comment type="function">
    <text evidence="6">Catalyzes the oxidation of glucose 6-phosphate to 6-phosphogluconolactone.</text>
</comment>
<comment type="catalytic activity">
    <reaction evidence="6">
        <text>D-glucose 6-phosphate + NADP(+) = 6-phospho-D-glucono-1,5-lactone + NADPH + H(+)</text>
        <dbReference type="Rhea" id="RHEA:15841"/>
        <dbReference type="ChEBI" id="CHEBI:15378"/>
        <dbReference type="ChEBI" id="CHEBI:57783"/>
        <dbReference type="ChEBI" id="CHEBI:57955"/>
        <dbReference type="ChEBI" id="CHEBI:58349"/>
        <dbReference type="ChEBI" id="CHEBI:61548"/>
        <dbReference type="EC" id="1.1.1.49"/>
    </reaction>
</comment>
<dbReference type="STRING" id="1797542.A3J59_04490"/>
<dbReference type="SUPFAM" id="SSF51735">
    <property type="entry name" value="NAD(P)-binding Rossmann-fold domains"/>
    <property type="match status" value="2"/>
</dbReference>
<dbReference type="InterPro" id="IPR022674">
    <property type="entry name" value="G6P_DH_NAD-bd"/>
</dbReference>
<dbReference type="GO" id="GO:0005829">
    <property type="term" value="C:cytosol"/>
    <property type="evidence" value="ECO:0007669"/>
    <property type="project" value="TreeGrafter"/>
</dbReference>
<comment type="similarity">
    <text evidence="6">Belongs to the glucose-6-phosphate dehydrogenase family.</text>
</comment>
<feature type="binding site" evidence="6">
    <location>
        <position position="274"/>
    </location>
    <ligand>
        <name>substrate</name>
    </ligand>
</feature>
<dbReference type="HAMAP" id="MF_00966">
    <property type="entry name" value="G6PD"/>
    <property type="match status" value="1"/>
</dbReference>
<dbReference type="GO" id="GO:0004345">
    <property type="term" value="F:glucose-6-phosphate dehydrogenase activity"/>
    <property type="evidence" value="ECO:0007669"/>
    <property type="project" value="UniProtKB-UniRule"/>
</dbReference>
<dbReference type="InterPro" id="IPR001282">
    <property type="entry name" value="G6P_DH"/>
</dbReference>
<comment type="caution">
    <text evidence="6">Lacks conserved residue(s) required for the propagation of feature annotation.</text>
</comment>
<dbReference type="PANTHER" id="PTHR23429:SF0">
    <property type="entry name" value="GLUCOSE-6-PHOSPHATE 1-DEHYDROGENASE"/>
    <property type="match status" value="1"/>
</dbReference>
<feature type="binding site" evidence="6">
    <location>
        <position position="217"/>
    </location>
    <ligand>
        <name>substrate</name>
    </ligand>
</feature>
<keyword evidence="5 6" id="KW-0119">Carbohydrate metabolism</keyword>
<evidence type="ECO:0000256" key="5">
    <source>
        <dbReference type="ARBA" id="ARBA00023277"/>
    </source>
</evidence>
<feature type="binding site" evidence="6">
    <location>
        <position position="221"/>
    </location>
    <ligand>
        <name>substrate</name>
    </ligand>
</feature>
<feature type="binding site" evidence="6">
    <location>
        <position position="53"/>
    </location>
    <ligand>
        <name>NADP(+)</name>
        <dbReference type="ChEBI" id="CHEBI:58349"/>
    </ligand>
</feature>
<dbReference type="Proteomes" id="UP000177310">
    <property type="component" value="Unassembled WGS sequence"/>
</dbReference>
<dbReference type="Pfam" id="PF02781">
    <property type="entry name" value="G6PD_C"/>
    <property type="match status" value="1"/>
</dbReference>
<evidence type="ECO:0000256" key="4">
    <source>
        <dbReference type="ARBA" id="ARBA00023002"/>
    </source>
</evidence>
<feature type="binding site" evidence="6">
    <location>
        <position position="369"/>
    </location>
    <ligand>
        <name>substrate</name>
    </ligand>
</feature>
<dbReference type="AlphaFoldDB" id="A0A1G1YGJ5"/>
<dbReference type="Gene3D" id="3.30.360.10">
    <property type="entry name" value="Dihydrodipicolinate Reductase, domain 2"/>
    <property type="match status" value="1"/>
</dbReference>
<evidence type="ECO:0000256" key="7">
    <source>
        <dbReference type="SAM" id="MobiDB-lite"/>
    </source>
</evidence>
<proteinExistence type="inferred from homology"/>
<feature type="binding site" evidence="6">
    <location>
        <position position="187"/>
    </location>
    <ligand>
        <name>NADP(+)</name>
        <dbReference type="ChEBI" id="CHEBI:58349"/>
    </ligand>
</feature>
<evidence type="ECO:0000259" key="8">
    <source>
        <dbReference type="Pfam" id="PF00479"/>
    </source>
</evidence>
<dbReference type="UniPathway" id="UPA00115">
    <property type="reaction ID" value="UER00408"/>
</dbReference>
<dbReference type="GO" id="GO:0009051">
    <property type="term" value="P:pentose-phosphate shunt, oxidative branch"/>
    <property type="evidence" value="ECO:0007669"/>
    <property type="project" value="TreeGrafter"/>
</dbReference>
<evidence type="ECO:0000256" key="2">
    <source>
        <dbReference type="ARBA" id="ARBA00022526"/>
    </source>
</evidence>
<evidence type="ECO:0000259" key="9">
    <source>
        <dbReference type="Pfam" id="PF02781"/>
    </source>
</evidence>
<dbReference type="EMBL" id="MHIL01000019">
    <property type="protein sequence ID" value="OGY51364.1"/>
    <property type="molecule type" value="Genomic_DNA"/>
</dbReference>
<dbReference type="InterPro" id="IPR036291">
    <property type="entry name" value="NAD(P)-bd_dom_sf"/>
</dbReference>
<evidence type="ECO:0000256" key="6">
    <source>
        <dbReference type="HAMAP-Rule" id="MF_00966"/>
    </source>
</evidence>
<keyword evidence="3 6" id="KW-0521">NADP</keyword>
<dbReference type="GO" id="GO:0050661">
    <property type="term" value="F:NADP binding"/>
    <property type="evidence" value="ECO:0007669"/>
    <property type="project" value="UniProtKB-UniRule"/>
</dbReference>
<dbReference type="GO" id="GO:0006006">
    <property type="term" value="P:glucose metabolic process"/>
    <property type="evidence" value="ECO:0007669"/>
    <property type="project" value="UniProtKB-KW"/>
</dbReference>
<dbReference type="SUPFAM" id="SSF55347">
    <property type="entry name" value="Glyceraldehyde-3-phosphate dehydrogenase-like, C-terminal domain"/>
    <property type="match status" value="1"/>
</dbReference>
<dbReference type="Gene3D" id="3.40.50.720">
    <property type="entry name" value="NAD(P)-binding Rossmann-like Domain"/>
    <property type="match status" value="1"/>
</dbReference>
<comment type="caution">
    <text evidence="10">The sequence shown here is derived from an EMBL/GenBank/DDBJ whole genome shotgun (WGS) entry which is preliminary data.</text>
</comment>
<name>A0A1G1YGJ5_9BACT</name>
<dbReference type="EC" id="1.1.1.49" evidence="6"/>
<keyword evidence="2 6" id="KW-0313">Glucose metabolism</keyword>
<sequence length="525" mass="59857">MKKNGNFKVTIPTTIVIFGVTGDLSRRKLLPALLDLFVKGCLPPAFNLVGFSRRDWDDATFKQFVRDVFSQKRRHPKRTVERFIRHLSYQYGQLGDVESYQTLSQKLDAIDAKGKTCANKLFYLAVPPDLYGTIFDHLAQSKLVIGCHDQNGQSGGSPRFVKSNRRVETGSPRSGVGAGWTKILVEKPFGRDIATAQQLDGKLGSLFDEAQIFRIDHYLAKETIQNILMFRFSNALFEPIWNNKYIERVEIKLHETLGVEGRGNFYQDVGALRDVGQNHILQMLAAIAMEEPGKPDSAVIRSQRVRALQALRPIDGSNIARYAVRGQYAGFKREPDIPNSSTTETYFRLEAYVDRPRWQGVPFFLESGKKMQEEKTEITIFFRKTICSLCPPEVDQSKLQNVLTFRVQPDEGIKIVFWAKKPGLTLDLEPTTLAFTYREGLTEKRLPDAYEQVLFDCIKGDQMRFISTEEVQASWNFITPIVRNWKKTKLYQYQPGSLGPNLSTDKSKTKKQKAKVQLKGQSFEL</sequence>
<organism evidence="10 11">
    <name type="scientific">Candidatus Buchananbacteria bacterium RIFCSPHIGHO2_02_FULL_56_16</name>
    <dbReference type="NCBI Taxonomy" id="1797542"/>
    <lineage>
        <taxon>Bacteria</taxon>
        <taxon>Candidatus Buchananiibacteriota</taxon>
    </lineage>
</organism>
<comment type="pathway">
    <text evidence="1 6">Carbohydrate degradation; pentose phosphate pathway; D-ribulose 5-phosphate from D-glucose 6-phosphate (oxidative stage): step 1/3.</text>
</comment>
<evidence type="ECO:0000256" key="3">
    <source>
        <dbReference type="ARBA" id="ARBA00022857"/>
    </source>
</evidence>
<dbReference type="PANTHER" id="PTHR23429">
    <property type="entry name" value="GLUCOSE-6-PHOSPHATE 1-DEHYDROGENASE G6PD"/>
    <property type="match status" value="1"/>
</dbReference>
<feature type="active site" description="Proton acceptor" evidence="6">
    <location>
        <position position="279"/>
    </location>
</feature>
<feature type="region of interest" description="Disordered" evidence="7">
    <location>
        <begin position="155"/>
        <end position="174"/>
    </location>
</feature>
<evidence type="ECO:0000313" key="11">
    <source>
        <dbReference type="Proteomes" id="UP000177310"/>
    </source>
</evidence>
<dbReference type="InterPro" id="IPR022675">
    <property type="entry name" value="G6P_DH_C"/>
</dbReference>
<keyword evidence="4 6" id="KW-0560">Oxidoreductase</keyword>
<evidence type="ECO:0000313" key="10">
    <source>
        <dbReference type="EMBL" id="OGY51364.1"/>
    </source>
</evidence>
<dbReference type="PIRSF" id="PIRSF000110">
    <property type="entry name" value="G6PD"/>
    <property type="match status" value="1"/>
</dbReference>
<dbReference type="PRINTS" id="PR00079">
    <property type="entry name" value="G6PDHDRGNASE"/>
</dbReference>
<reference evidence="10 11" key="1">
    <citation type="journal article" date="2016" name="Nat. Commun.">
        <title>Thousands of microbial genomes shed light on interconnected biogeochemical processes in an aquifer system.</title>
        <authorList>
            <person name="Anantharaman K."/>
            <person name="Brown C.T."/>
            <person name="Hug L.A."/>
            <person name="Sharon I."/>
            <person name="Castelle C.J."/>
            <person name="Probst A.J."/>
            <person name="Thomas B.C."/>
            <person name="Singh A."/>
            <person name="Wilkins M.J."/>
            <person name="Karaoz U."/>
            <person name="Brodie E.L."/>
            <person name="Williams K.H."/>
            <person name="Hubbard S.S."/>
            <person name="Banfield J.F."/>
        </authorList>
    </citation>
    <scope>NUCLEOTIDE SEQUENCE [LARGE SCALE GENOMIC DNA]</scope>
</reference>
<feature type="domain" description="Glucose-6-phosphate dehydrogenase C-terminal" evidence="9">
    <location>
        <begin position="228"/>
        <end position="511"/>
    </location>
</feature>